<evidence type="ECO:0000313" key="6">
    <source>
        <dbReference type="Proteomes" id="UP000019151"/>
    </source>
</evidence>
<dbReference type="GO" id="GO:0015562">
    <property type="term" value="F:efflux transmembrane transporter activity"/>
    <property type="evidence" value="ECO:0007669"/>
    <property type="project" value="TreeGrafter"/>
</dbReference>
<dbReference type="InterPro" id="IPR006143">
    <property type="entry name" value="RND_pump_MFP"/>
</dbReference>
<organism evidence="5 6">
    <name type="scientific">Gemmatirosa kalamazoonensis</name>
    <dbReference type="NCBI Taxonomy" id="861299"/>
    <lineage>
        <taxon>Bacteria</taxon>
        <taxon>Pseudomonadati</taxon>
        <taxon>Gemmatimonadota</taxon>
        <taxon>Gemmatimonadia</taxon>
        <taxon>Gemmatimonadales</taxon>
        <taxon>Gemmatimonadaceae</taxon>
        <taxon>Gemmatirosa</taxon>
    </lineage>
</organism>
<dbReference type="FunCoup" id="W0RVB6">
    <property type="interactions" value="141"/>
</dbReference>
<reference evidence="5 6" key="1">
    <citation type="journal article" date="2014" name="Genome Announc.">
        <title>Genome Sequence and Methylome of Soil Bacterium Gemmatirosa kalamazoonensis KBS708T, a Member of the Rarely Cultivated Gemmatimonadetes Phylum.</title>
        <authorList>
            <person name="Debruyn J.M."/>
            <person name="Radosevich M."/>
            <person name="Wommack K.E."/>
            <person name="Polson S.W."/>
            <person name="Hauser L.J."/>
            <person name="Fawaz M.N."/>
            <person name="Korlach J."/>
            <person name="Tsai Y.C."/>
        </authorList>
    </citation>
    <scope>NUCLEOTIDE SEQUENCE [LARGE SCALE GENOMIC DNA]</scope>
    <source>
        <strain evidence="5 6">KBS708</strain>
        <plasmid evidence="6">Plasmid 2</plasmid>
    </source>
</reference>
<sequence>MAEGSFVRRGDVIARLENADYEAAVAEAQANVASADASAIEARADRDQLAKDAARLESMKAANANLVSQQELDAAQSRAAQAAARVRAAEARKTAAEAGLRLAQATDENTVIRAPFTGTVLRKDAEVGEVVAPSVGGGLTRGAVVTMADLSTLEVEVDVNEAYIARIAGGRPARITLDAYPDTSFRGRVRQVVPTADRQRATVQVKVAIDDRDPRILPEMGAKVDFLAPAESSTSGAVAMNGGAARTTLRLPAAAVKTDGGATVVWLVRDGRLVRRAVQTGPVSGGYLEVRSGLSGGEQVLVGGVDAPAEGMRVKVP</sequence>
<name>W0RVB6_9BACT</name>
<dbReference type="EMBL" id="CP007130">
    <property type="protein sequence ID" value="AHG93528.1"/>
    <property type="molecule type" value="Genomic_DNA"/>
</dbReference>
<dbReference type="Pfam" id="PF25989">
    <property type="entry name" value="YknX_C"/>
    <property type="match status" value="1"/>
</dbReference>
<dbReference type="SUPFAM" id="SSF111369">
    <property type="entry name" value="HlyD-like secretion proteins"/>
    <property type="match status" value="1"/>
</dbReference>
<dbReference type="NCBIfam" id="TIGR01730">
    <property type="entry name" value="RND_mfp"/>
    <property type="match status" value="1"/>
</dbReference>
<comment type="similarity">
    <text evidence="1">Belongs to the membrane fusion protein (MFP) (TC 8.A.1) family.</text>
</comment>
<evidence type="ECO:0000313" key="5">
    <source>
        <dbReference type="EMBL" id="AHG93528.1"/>
    </source>
</evidence>
<keyword evidence="2" id="KW-0175">Coiled coil</keyword>
<evidence type="ECO:0000256" key="2">
    <source>
        <dbReference type="SAM" id="Coils"/>
    </source>
</evidence>
<dbReference type="Gene3D" id="2.40.420.20">
    <property type="match status" value="1"/>
</dbReference>
<dbReference type="AlphaFoldDB" id="W0RVB6"/>
<dbReference type="PANTHER" id="PTHR30469:SF38">
    <property type="entry name" value="HLYD FAMILY SECRETION PROTEIN"/>
    <property type="match status" value="1"/>
</dbReference>
<evidence type="ECO:0000259" key="4">
    <source>
        <dbReference type="Pfam" id="PF25989"/>
    </source>
</evidence>
<feature type="domain" description="YknX-like C-terminal permuted SH3-like" evidence="4">
    <location>
        <begin position="249"/>
        <end position="316"/>
    </location>
</feature>
<dbReference type="Proteomes" id="UP000019151">
    <property type="component" value="Plasmid 2"/>
</dbReference>
<dbReference type="InterPro" id="IPR058792">
    <property type="entry name" value="Beta-barrel_RND_2"/>
</dbReference>
<dbReference type="InParanoid" id="W0RVB6"/>
<dbReference type="GO" id="GO:1990281">
    <property type="term" value="C:efflux pump complex"/>
    <property type="evidence" value="ECO:0007669"/>
    <property type="project" value="TreeGrafter"/>
</dbReference>
<dbReference type="KEGG" id="gba:J421_5993"/>
<dbReference type="FunFam" id="2.40.30.170:FF:000010">
    <property type="entry name" value="Efflux RND transporter periplasmic adaptor subunit"/>
    <property type="match status" value="1"/>
</dbReference>
<evidence type="ECO:0000256" key="1">
    <source>
        <dbReference type="ARBA" id="ARBA00009477"/>
    </source>
</evidence>
<dbReference type="Gene3D" id="2.40.50.100">
    <property type="match status" value="1"/>
</dbReference>
<gene>
    <name evidence="5" type="ORF">J421_5993</name>
</gene>
<dbReference type="InterPro" id="IPR058637">
    <property type="entry name" value="YknX-like_C"/>
</dbReference>
<dbReference type="Pfam" id="PF25954">
    <property type="entry name" value="Beta-barrel_RND_2"/>
    <property type="match status" value="1"/>
</dbReference>
<accession>W0RVB6</accession>
<dbReference type="PANTHER" id="PTHR30469">
    <property type="entry name" value="MULTIDRUG RESISTANCE PROTEIN MDTA"/>
    <property type="match status" value="1"/>
</dbReference>
<dbReference type="Gene3D" id="2.40.30.170">
    <property type="match status" value="1"/>
</dbReference>
<evidence type="ECO:0000259" key="3">
    <source>
        <dbReference type="Pfam" id="PF25954"/>
    </source>
</evidence>
<dbReference type="eggNOG" id="COG0845">
    <property type="taxonomic scope" value="Bacteria"/>
</dbReference>
<keyword evidence="5" id="KW-0614">Plasmid</keyword>
<keyword evidence="6" id="KW-1185">Reference proteome</keyword>
<feature type="domain" description="CusB-like beta-barrel" evidence="3">
    <location>
        <begin position="155"/>
        <end position="227"/>
    </location>
</feature>
<geneLocation type="plasmid" evidence="5 6">
    <name>2</name>
</geneLocation>
<proteinExistence type="inferred from homology"/>
<dbReference type="HOGENOM" id="CLU_018816_1_4_0"/>
<protein>
    <submittedName>
        <fullName evidence="5">Efflux transporter, RND family, MFP subunit</fullName>
    </submittedName>
</protein>
<feature type="coiled-coil region" evidence="2">
    <location>
        <begin position="18"/>
        <end position="108"/>
    </location>
</feature>